<dbReference type="SUPFAM" id="SSF111126">
    <property type="entry name" value="Ligand-binding domain in the NO signalling and Golgi transport"/>
    <property type="match status" value="1"/>
</dbReference>
<evidence type="ECO:0000256" key="3">
    <source>
        <dbReference type="ARBA" id="ARBA00022448"/>
    </source>
</evidence>
<sequence>MSFPAYHATVPVQSSPLQSVSRASSHGRRPPILERNLVKGRSNEVSLSAYAFLFCEMLSYATKKSSGIQDMEKKLSDFGYRVGIRSLELLVFRDRPNRRDTRLLNTLSFIHTNVWKTLFGRAADSLEKGTDNEDEYMISDNEPNVTKFIAVPKDMNQLSCGAFIGGIVEAVLYGCGFPAKVSAHSTGSDQFPLRTTILMKFDKSVLLREKGFEPR</sequence>
<dbReference type="PANTHER" id="PTHR20902:SF0">
    <property type="entry name" value="TRAFFICKING PROTEIN PARTICLE COMPLEX SUBUNIT 5"/>
    <property type="match status" value="1"/>
</dbReference>
<keyword evidence="4 7" id="KW-0256">Endoplasmic reticulum</keyword>
<dbReference type="InterPro" id="IPR016696">
    <property type="entry name" value="TRAPP-I_su5"/>
</dbReference>
<reference evidence="8" key="1">
    <citation type="submission" date="2020-05" db="EMBL/GenBank/DDBJ databases">
        <title>Phylogenomic resolution of chytrid fungi.</title>
        <authorList>
            <person name="Stajich J.E."/>
            <person name="Amses K."/>
            <person name="Simmons R."/>
            <person name="Seto K."/>
            <person name="Myers J."/>
            <person name="Bonds A."/>
            <person name="Quandt C.A."/>
            <person name="Barry K."/>
            <person name="Liu P."/>
            <person name="Grigoriev I."/>
            <person name="Longcore J.E."/>
            <person name="James T.Y."/>
        </authorList>
    </citation>
    <scope>NUCLEOTIDE SEQUENCE</scope>
    <source>
        <strain evidence="8">JEL0379</strain>
    </source>
</reference>
<proteinExistence type="inferred from homology"/>
<dbReference type="Proteomes" id="UP001212152">
    <property type="component" value="Unassembled WGS sequence"/>
</dbReference>
<organism evidence="8 9">
    <name type="scientific">Geranomyces variabilis</name>
    <dbReference type="NCBI Taxonomy" id="109894"/>
    <lineage>
        <taxon>Eukaryota</taxon>
        <taxon>Fungi</taxon>
        <taxon>Fungi incertae sedis</taxon>
        <taxon>Chytridiomycota</taxon>
        <taxon>Chytridiomycota incertae sedis</taxon>
        <taxon>Chytridiomycetes</taxon>
        <taxon>Spizellomycetales</taxon>
        <taxon>Powellomycetaceae</taxon>
        <taxon>Geranomyces</taxon>
    </lineage>
</organism>
<evidence type="ECO:0000256" key="5">
    <source>
        <dbReference type="ARBA" id="ARBA00022892"/>
    </source>
</evidence>
<keyword evidence="6 7" id="KW-0333">Golgi apparatus</keyword>
<dbReference type="PANTHER" id="PTHR20902">
    <property type="entry name" value="41-2 PROTEIN ANTIGEN-RELATED"/>
    <property type="match status" value="1"/>
</dbReference>
<dbReference type="PIRSF" id="PIRSF017479">
    <property type="entry name" value="TRAPP_I_complex_Trs31"/>
    <property type="match status" value="1"/>
</dbReference>
<dbReference type="InterPro" id="IPR007194">
    <property type="entry name" value="TRAPP_component"/>
</dbReference>
<keyword evidence="3 7" id="KW-0813">Transport</keyword>
<name>A0AAD5XNA2_9FUNG</name>
<evidence type="ECO:0000256" key="6">
    <source>
        <dbReference type="ARBA" id="ARBA00023034"/>
    </source>
</evidence>
<dbReference type="GO" id="GO:0005783">
    <property type="term" value="C:endoplasmic reticulum"/>
    <property type="evidence" value="ECO:0007669"/>
    <property type="project" value="UniProtKB-SubCell"/>
</dbReference>
<dbReference type="EMBL" id="JADGJQ010000019">
    <property type="protein sequence ID" value="KAJ3179873.1"/>
    <property type="molecule type" value="Genomic_DNA"/>
</dbReference>
<dbReference type="AlphaFoldDB" id="A0AAD5XNA2"/>
<comment type="subunit">
    <text evidence="7">Part of the multisubunit TRAPP (transport protein particle) complex.</text>
</comment>
<evidence type="ECO:0000256" key="4">
    <source>
        <dbReference type="ARBA" id="ARBA00022824"/>
    </source>
</evidence>
<evidence type="ECO:0000313" key="8">
    <source>
        <dbReference type="EMBL" id="KAJ3179873.1"/>
    </source>
</evidence>
<evidence type="ECO:0000256" key="1">
    <source>
        <dbReference type="ARBA" id="ARBA00004240"/>
    </source>
</evidence>
<evidence type="ECO:0000313" key="9">
    <source>
        <dbReference type="Proteomes" id="UP001212152"/>
    </source>
</evidence>
<dbReference type="GO" id="GO:1990072">
    <property type="term" value="C:TRAPPIII protein complex"/>
    <property type="evidence" value="ECO:0007669"/>
    <property type="project" value="TreeGrafter"/>
</dbReference>
<dbReference type="CDD" id="cd14943">
    <property type="entry name" value="TRAPPC5_Trs31"/>
    <property type="match status" value="1"/>
</dbReference>
<protein>
    <recommendedName>
        <fullName evidence="7">Trafficking protein particle complex subunit</fullName>
    </recommendedName>
</protein>
<keyword evidence="9" id="KW-1185">Reference proteome</keyword>
<dbReference type="GO" id="GO:1990071">
    <property type="term" value="C:TRAPPII protein complex"/>
    <property type="evidence" value="ECO:0007669"/>
    <property type="project" value="TreeGrafter"/>
</dbReference>
<evidence type="ECO:0000256" key="7">
    <source>
        <dbReference type="PIRNR" id="PIRNR017479"/>
    </source>
</evidence>
<dbReference type="InterPro" id="IPR024096">
    <property type="entry name" value="NO_sig/Golgi_transp_ligand-bd"/>
</dbReference>
<evidence type="ECO:0000256" key="2">
    <source>
        <dbReference type="ARBA" id="ARBA00006218"/>
    </source>
</evidence>
<dbReference type="Pfam" id="PF04051">
    <property type="entry name" value="TRAPP"/>
    <property type="match status" value="1"/>
</dbReference>
<dbReference type="Gene3D" id="3.30.1380.20">
    <property type="entry name" value="Trafficking protein particle complex subunit 3"/>
    <property type="match status" value="1"/>
</dbReference>
<gene>
    <name evidence="8" type="primary">TRS31</name>
    <name evidence="8" type="ORF">HDU87_002441</name>
</gene>
<comment type="subcellular location">
    <subcellularLocation>
        <location evidence="1">Endoplasmic reticulum</location>
    </subcellularLocation>
    <subcellularLocation>
        <location evidence="7">Golgi apparatus</location>
        <location evidence="7">cis-Golgi network</location>
    </subcellularLocation>
</comment>
<keyword evidence="5 7" id="KW-0931">ER-Golgi transport</keyword>
<dbReference type="FunFam" id="3.30.1380.20:FF:000002">
    <property type="entry name" value="Trafficking protein particle complex subunit"/>
    <property type="match status" value="1"/>
</dbReference>
<accession>A0AAD5XNA2</accession>
<comment type="caution">
    <text evidence="8">The sequence shown here is derived from an EMBL/GenBank/DDBJ whole genome shotgun (WGS) entry which is preliminary data.</text>
</comment>
<dbReference type="GO" id="GO:0006888">
    <property type="term" value="P:endoplasmic reticulum to Golgi vesicle-mediated transport"/>
    <property type="evidence" value="ECO:0007669"/>
    <property type="project" value="TreeGrafter"/>
</dbReference>
<comment type="similarity">
    <text evidence="2 7">Belongs to the TRAPP small subunits family. BET3 subfamily.</text>
</comment>
<dbReference type="GO" id="GO:1990070">
    <property type="term" value="C:TRAPPI protein complex"/>
    <property type="evidence" value="ECO:0007669"/>
    <property type="project" value="TreeGrafter"/>
</dbReference>